<keyword evidence="1" id="KW-0175">Coiled coil</keyword>
<feature type="signal peptide" evidence="2">
    <location>
        <begin position="1"/>
        <end position="32"/>
    </location>
</feature>
<protein>
    <submittedName>
        <fullName evidence="3">Uncharacterized protein</fullName>
    </submittedName>
</protein>
<dbReference type="AlphaFoldDB" id="A0A6N7VL75"/>
<feature type="chain" id="PRO_5027075290" evidence="2">
    <location>
        <begin position="33"/>
        <end position="153"/>
    </location>
</feature>
<evidence type="ECO:0000313" key="3">
    <source>
        <dbReference type="EMBL" id="MSS82387.1"/>
    </source>
</evidence>
<dbReference type="Proteomes" id="UP000441455">
    <property type="component" value="Unassembled WGS sequence"/>
</dbReference>
<sequence length="153" mass="17042">MYGIKCRHRLDAALVGLCTLLLLYCCSGQASAAATTGEPMYMVSQSEMERLSSNLMQLKNLNEKSQKELKELRKELATSKVELTEARTQSTELMAELSQLQATSKKQEASLMIANESLKKFGAEEKRTRLRIKAQRNTWEAVAAGLLVAWAAK</sequence>
<proteinExistence type="predicted"/>
<feature type="coiled-coil region" evidence="1">
    <location>
        <begin position="48"/>
        <end position="103"/>
    </location>
</feature>
<dbReference type="OrthoDB" id="9871885at2"/>
<dbReference type="RefSeq" id="WP_154488252.1">
    <property type="nucleotide sequence ID" value="NZ_VULN01000009.1"/>
</dbReference>
<accession>A0A6N7VL75</accession>
<organism evidence="3 4">
    <name type="scientific">Acidaminococcus fermentans</name>
    <dbReference type="NCBI Taxonomy" id="905"/>
    <lineage>
        <taxon>Bacteria</taxon>
        <taxon>Bacillati</taxon>
        <taxon>Bacillota</taxon>
        <taxon>Negativicutes</taxon>
        <taxon>Acidaminococcales</taxon>
        <taxon>Acidaminococcaceae</taxon>
        <taxon>Acidaminococcus</taxon>
    </lineage>
</organism>
<evidence type="ECO:0000313" key="4">
    <source>
        <dbReference type="Proteomes" id="UP000441455"/>
    </source>
</evidence>
<reference evidence="3 4" key="1">
    <citation type="submission" date="2019-08" db="EMBL/GenBank/DDBJ databases">
        <title>In-depth cultivation of the pig gut microbiome towards novel bacterial diversity and tailored functional studies.</title>
        <authorList>
            <person name="Wylensek D."/>
            <person name="Hitch T.C.A."/>
            <person name="Clavel T."/>
        </authorList>
    </citation>
    <scope>NUCLEOTIDE SEQUENCE [LARGE SCALE GENOMIC DNA]</scope>
    <source>
        <strain evidence="3 4">WCA-389-WT-5B</strain>
    </source>
</reference>
<dbReference type="EMBL" id="VULN01000009">
    <property type="protein sequence ID" value="MSS82387.1"/>
    <property type="molecule type" value="Genomic_DNA"/>
</dbReference>
<gene>
    <name evidence="3" type="ORF">FX155_07245</name>
</gene>
<evidence type="ECO:0000256" key="1">
    <source>
        <dbReference type="SAM" id="Coils"/>
    </source>
</evidence>
<comment type="caution">
    <text evidence="3">The sequence shown here is derived from an EMBL/GenBank/DDBJ whole genome shotgun (WGS) entry which is preliminary data.</text>
</comment>
<keyword evidence="2" id="KW-0732">Signal</keyword>
<name>A0A6N7VL75_ACIFE</name>
<evidence type="ECO:0000256" key="2">
    <source>
        <dbReference type="SAM" id="SignalP"/>
    </source>
</evidence>